<dbReference type="PRINTS" id="PR01217">
    <property type="entry name" value="PRICHEXTENSN"/>
</dbReference>
<evidence type="ECO:0000256" key="5">
    <source>
        <dbReference type="ARBA" id="ARBA00023001"/>
    </source>
</evidence>
<dbReference type="OrthoDB" id="10257085at2759"/>
<keyword evidence="5" id="KW-0136">Cellulose degradation</keyword>
<feature type="signal peptide" evidence="10">
    <location>
        <begin position="1"/>
        <end position="24"/>
    </location>
</feature>
<evidence type="ECO:0000256" key="8">
    <source>
        <dbReference type="ARBA" id="ARBA00023326"/>
    </source>
</evidence>
<proteinExistence type="inferred from homology"/>
<feature type="region of interest" description="Disordered" evidence="9">
    <location>
        <begin position="208"/>
        <end position="228"/>
    </location>
</feature>
<dbReference type="Proteomes" id="UP000266841">
    <property type="component" value="Unassembled WGS sequence"/>
</dbReference>
<evidence type="ECO:0000259" key="11">
    <source>
        <dbReference type="Pfam" id="PF00759"/>
    </source>
</evidence>
<dbReference type="InterPro" id="IPR008928">
    <property type="entry name" value="6-hairpin_glycosidase_sf"/>
</dbReference>
<evidence type="ECO:0000259" key="12">
    <source>
        <dbReference type="Pfam" id="PF02927"/>
    </source>
</evidence>
<dbReference type="GO" id="GO:0008810">
    <property type="term" value="F:cellulase activity"/>
    <property type="evidence" value="ECO:0007669"/>
    <property type="project" value="UniProtKB-EC"/>
</dbReference>
<dbReference type="Gene3D" id="1.50.10.10">
    <property type="match status" value="1"/>
</dbReference>
<comment type="caution">
    <text evidence="13">The sequence shown here is derived from an EMBL/GenBank/DDBJ whole genome shotgun (WGS) entry which is preliminary data.</text>
</comment>
<comment type="similarity">
    <text evidence="2">Belongs to the glycosyl hydrolase 9 (cellulase E) family.</text>
</comment>
<feature type="domain" description="Cellulase Ig-like" evidence="12">
    <location>
        <begin position="565"/>
        <end position="646"/>
    </location>
</feature>
<evidence type="ECO:0000256" key="9">
    <source>
        <dbReference type="SAM" id="MobiDB-lite"/>
    </source>
</evidence>
<feature type="region of interest" description="Disordered" evidence="9">
    <location>
        <begin position="1363"/>
        <end position="1397"/>
    </location>
</feature>
<feature type="region of interest" description="Disordered" evidence="9">
    <location>
        <begin position="417"/>
        <end position="439"/>
    </location>
</feature>
<feature type="region of interest" description="Disordered" evidence="9">
    <location>
        <begin position="525"/>
        <end position="557"/>
    </location>
</feature>
<dbReference type="CDD" id="cd02850">
    <property type="entry name" value="E_set_Cellulase_N"/>
    <property type="match status" value="1"/>
</dbReference>
<keyword evidence="8" id="KW-0624">Polysaccharide degradation</keyword>
<feature type="compositionally biased region" description="Pro residues" evidence="9">
    <location>
        <begin position="1369"/>
        <end position="1396"/>
    </location>
</feature>
<sequence length="1593" mass="170402">MISSMMKGALYALVASSAVHLVDGHGYLSTPRSRNWVAHEDINSCDQAGGLDCPPPEYCYHCLNMSDGVCGKTNLNSYENGVWLDRSGAKMSFQPQATYQAGQEITVDSVMSTHHGTFEQQADTSTYAALLTHVIISLDVGGHMTIAYCVMNNGSGCTTPAEFEGNELEFVRDLTLGGVPMPKDENYPERGETRCHGSMVYCSAPLDVSRQPAPRSNASDATSRLSRKDTTVSGKSILLAGAMSSASTYQLVIRGTQSDFSMIYKLPDGLVGQQILLRYRYVTANSCLPPGYEAYFTQVRDGEVLPSSYWKGANMKECSYPLPNDGSRSEIWPEQFYNCAEVSIEGDAAPTTPAPTGKPATASPTASSSPTFAPGTCIAMYSDCTSNASGCCSGLACSQVDAMGSSVCLEDICTTGPSTKPPTPPPSPPTPATPSPSKKPSAPSGAGCCSRDLGTCTHLGDAYCNANKENCEGPCGKHWLEDGDISDTCSPLWESCRSDSDCCLWSTCGSTGSCEHDGTWKPPAGWNSPTSKPTASNPTTSPPTSLPSTLNPTTPPNIQFPDVYSSAVRVNQVGYLRAATKVGVIVSSASTPLEWQVQDDSGSVVLSGLTTPFGLDEASGDKVHQADFSQIEQLGSFRLVVDGVGSSLTFSVAPSLYPNLPHEAMNYFYFHRMGPDDILAEHLIDERYARIALHPKDTAVPAYPGWCQGCDDFDLLGSWADAGDFGVYTVNHAISAWTLLNLHELFPSAFTDGTLNLPESGNNVHDILDEVDYGSRFVRGMLPKTNGQSNGELASHKAHNHAWSAFTITIESENAQNGAGTRSAMGSSTAATFAVARVNAQLARTWHAQGNDAAYVTLLWEAAEDAWNRAYGTNKIYNAGEASPGPAVGGGDYPDSQIADDEYAAACEMYLAALSLGVSDADFFKSIVVNSSFFGKMEQWDWASVAGAGTLSLYAVSNDLSPSQEQTIKTNILAFADKIKTAIDEEGYPSNLNFPSEFGKYPWGSNSFIVNRMIALAYAYEVSGDISYQKYLMRSMDYVMGTNAMDISYVTGYGDKAETDTHDRWAWTIGQDEFWPRGWLSGGPNNELINDYETPGGVAAAKSYADPGTAPHAWGSKENTVNWNSPLAWVAWYIENKVVPNLGGCDGNCAPVAKSQSSKVQMNESVSLVLVATDYDGADTALAWTITDTPKLGSLSGTAPNLVYTPFSNTRGVDTFSFIVTDNNMLASNKATVTLTIRDCDYMDIFQLPSSYPPLTVNYNYVHVSEDGPNFGQTRTPFHKVQVGSQIDQFAMEFDQSPYYLDLKRCMSSSSLASPASISLSGCGISGLDGDYWIGQDGGNSIWVEKSNRWAIIFTNDVNLSPEFCRTTGPPPPPTTASPTSKPTPPTPSPTSPPVVVPTTVEPTKVIKSMACPANLCIHTLTQCPVIQNPTNNPTKNPSAGPSNPPTPRPSLRPSIKPTPKPTSGSNVCCTNRNLGYQTCDTNNWCNANANNCSTCGGVVMEVPLERNGCCTWLARSARTIILTYLGFGSLRQGHQTQPLMSKAARGGVGSSGVYLTPYTALTRGGLSEPPGTPAGNGGGLNTTLPWAHSLRA</sequence>
<dbReference type="Gene3D" id="2.60.40.3440">
    <property type="match status" value="1"/>
</dbReference>
<feature type="compositionally biased region" description="Pro residues" evidence="9">
    <location>
        <begin position="1443"/>
        <end position="1461"/>
    </location>
</feature>
<keyword evidence="7" id="KW-0326">Glycosidase</keyword>
<evidence type="ECO:0000256" key="6">
    <source>
        <dbReference type="ARBA" id="ARBA00023277"/>
    </source>
</evidence>
<name>K0TPZ1_THAOC</name>
<feature type="compositionally biased region" description="Low complexity" evidence="9">
    <location>
        <begin position="527"/>
        <end position="539"/>
    </location>
</feature>
<comment type="catalytic activity">
    <reaction evidence="1">
        <text>Endohydrolysis of (1-&gt;4)-beta-D-glucosidic linkages in cellulose, lichenin and cereal beta-D-glucans.</text>
        <dbReference type="EC" id="3.2.1.4"/>
    </reaction>
</comment>
<dbReference type="eggNOG" id="ENOG502T6UG">
    <property type="taxonomic scope" value="Eukaryota"/>
</dbReference>
<dbReference type="InterPro" id="IPR004197">
    <property type="entry name" value="Cellulase_Ig-like"/>
</dbReference>
<dbReference type="InterPro" id="IPR014756">
    <property type="entry name" value="Ig_E-set"/>
</dbReference>
<feature type="region of interest" description="Disordered" evidence="9">
    <location>
        <begin position="348"/>
        <end position="368"/>
    </location>
</feature>
<evidence type="ECO:0000256" key="7">
    <source>
        <dbReference type="ARBA" id="ARBA00023295"/>
    </source>
</evidence>
<feature type="region of interest" description="Disordered" evidence="9">
    <location>
        <begin position="1429"/>
        <end position="1466"/>
    </location>
</feature>
<dbReference type="Pfam" id="PF17963">
    <property type="entry name" value="Big_9"/>
    <property type="match status" value="1"/>
</dbReference>
<keyword evidence="10" id="KW-0732">Signal</keyword>
<dbReference type="SUPFAM" id="SSF81296">
    <property type="entry name" value="E set domains"/>
    <property type="match status" value="1"/>
</dbReference>
<feature type="compositionally biased region" description="Polar residues" evidence="9">
    <location>
        <begin position="214"/>
        <end position="224"/>
    </location>
</feature>
<accession>K0TPZ1</accession>
<keyword evidence="14" id="KW-1185">Reference proteome</keyword>
<feature type="compositionally biased region" description="Polar residues" evidence="9">
    <location>
        <begin position="1429"/>
        <end position="1442"/>
    </location>
</feature>
<dbReference type="SUPFAM" id="SSF48208">
    <property type="entry name" value="Six-hairpin glycosidases"/>
    <property type="match status" value="1"/>
</dbReference>
<dbReference type="Pfam" id="PF02927">
    <property type="entry name" value="CelD_N"/>
    <property type="match status" value="1"/>
</dbReference>
<keyword evidence="6" id="KW-0119">Carbohydrate metabolism</keyword>
<dbReference type="InterPro" id="IPR012341">
    <property type="entry name" value="6hp_glycosidase-like_sf"/>
</dbReference>
<gene>
    <name evidence="13" type="ORF">THAOC_03152</name>
</gene>
<evidence type="ECO:0000256" key="10">
    <source>
        <dbReference type="SAM" id="SignalP"/>
    </source>
</evidence>
<dbReference type="InterPro" id="IPR001701">
    <property type="entry name" value="Glyco_hydro_9"/>
</dbReference>
<feature type="region of interest" description="Disordered" evidence="9">
    <location>
        <begin position="1566"/>
        <end position="1593"/>
    </location>
</feature>
<evidence type="ECO:0000256" key="1">
    <source>
        <dbReference type="ARBA" id="ARBA00000966"/>
    </source>
</evidence>
<keyword evidence="4" id="KW-0378">Hydrolase</keyword>
<dbReference type="PANTHER" id="PTHR22298">
    <property type="entry name" value="ENDO-1,4-BETA-GLUCANASE"/>
    <property type="match status" value="1"/>
</dbReference>
<protein>
    <recommendedName>
        <fullName evidence="3">cellulase</fullName>
        <ecNumber evidence="3">3.2.1.4</ecNumber>
    </recommendedName>
</protein>
<evidence type="ECO:0000313" key="14">
    <source>
        <dbReference type="Proteomes" id="UP000266841"/>
    </source>
</evidence>
<dbReference type="GO" id="GO:0030245">
    <property type="term" value="P:cellulose catabolic process"/>
    <property type="evidence" value="ECO:0007669"/>
    <property type="project" value="UniProtKB-KW"/>
</dbReference>
<evidence type="ECO:0000256" key="2">
    <source>
        <dbReference type="ARBA" id="ARBA00007072"/>
    </source>
</evidence>
<feature type="chain" id="PRO_5003838654" description="cellulase" evidence="10">
    <location>
        <begin position="25"/>
        <end position="1593"/>
    </location>
</feature>
<feature type="domain" description="Glycoside hydrolase family 9" evidence="11">
    <location>
        <begin position="657"/>
        <end position="1130"/>
    </location>
</feature>
<organism evidence="13 14">
    <name type="scientific">Thalassiosira oceanica</name>
    <name type="common">Marine diatom</name>
    <dbReference type="NCBI Taxonomy" id="159749"/>
    <lineage>
        <taxon>Eukaryota</taxon>
        <taxon>Sar</taxon>
        <taxon>Stramenopiles</taxon>
        <taxon>Ochrophyta</taxon>
        <taxon>Bacillariophyta</taxon>
        <taxon>Coscinodiscophyceae</taxon>
        <taxon>Thalassiosirophycidae</taxon>
        <taxon>Thalassiosirales</taxon>
        <taxon>Thalassiosiraceae</taxon>
        <taxon>Thalassiosira</taxon>
    </lineage>
</organism>
<evidence type="ECO:0000256" key="4">
    <source>
        <dbReference type="ARBA" id="ARBA00022801"/>
    </source>
</evidence>
<dbReference type="Gene3D" id="2.60.40.10">
    <property type="entry name" value="Immunoglobulins"/>
    <property type="match status" value="1"/>
</dbReference>
<evidence type="ECO:0000256" key="3">
    <source>
        <dbReference type="ARBA" id="ARBA00012601"/>
    </source>
</evidence>
<reference evidence="13 14" key="1">
    <citation type="journal article" date="2012" name="Genome Biol.">
        <title>Genome and low-iron response of an oceanic diatom adapted to chronic iron limitation.</title>
        <authorList>
            <person name="Lommer M."/>
            <person name="Specht M."/>
            <person name="Roy A.S."/>
            <person name="Kraemer L."/>
            <person name="Andreson R."/>
            <person name="Gutowska M.A."/>
            <person name="Wolf J."/>
            <person name="Bergner S.V."/>
            <person name="Schilhabel M.B."/>
            <person name="Klostermeier U.C."/>
            <person name="Beiko R.G."/>
            <person name="Rosenstiel P."/>
            <person name="Hippler M."/>
            <person name="Laroche J."/>
        </authorList>
    </citation>
    <scope>NUCLEOTIDE SEQUENCE [LARGE SCALE GENOMIC DNA]</scope>
    <source>
        <strain evidence="13 14">CCMP1005</strain>
    </source>
</reference>
<dbReference type="InterPro" id="IPR013783">
    <property type="entry name" value="Ig-like_fold"/>
</dbReference>
<dbReference type="EC" id="3.2.1.4" evidence="3"/>
<dbReference type="Pfam" id="PF00759">
    <property type="entry name" value="Glyco_hydro_9"/>
    <property type="match status" value="1"/>
</dbReference>
<evidence type="ECO:0000313" key="13">
    <source>
        <dbReference type="EMBL" id="EJK75137.1"/>
    </source>
</evidence>
<dbReference type="EMBL" id="AGNL01003113">
    <property type="protein sequence ID" value="EJK75137.1"/>
    <property type="molecule type" value="Genomic_DNA"/>
</dbReference>
<feature type="compositionally biased region" description="Pro residues" evidence="9">
    <location>
        <begin position="419"/>
        <end position="434"/>
    </location>
</feature>